<proteinExistence type="predicted"/>
<keyword evidence="2" id="KW-1185">Reference proteome</keyword>
<gene>
    <name evidence="1" type="ORF">CDAR_170481</name>
</gene>
<reference evidence="1 2" key="1">
    <citation type="submission" date="2021-06" db="EMBL/GenBank/DDBJ databases">
        <title>Caerostris darwini draft genome.</title>
        <authorList>
            <person name="Kono N."/>
            <person name="Arakawa K."/>
        </authorList>
    </citation>
    <scope>NUCLEOTIDE SEQUENCE [LARGE SCALE GENOMIC DNA]</scope>
</reference>
<dbReference type="EMBL" id="BPLQ01005701">
    <property type="protein sequence ID" value="GIY16446.1"/>
    <property type="molecule type" value="Genomic_DNA"/>
</dbReference>
<evidence type="ECO:0000313" key="1">
    <source>
        <dbReference type="EMBL" id="GIY16446.1"/>
    </source>
</evidence>
<protein>
    <submittedName>
        <fullName evidence="1">Uncharacterized protein</fullName>
    </submittedName>
</protein>
<evidence type="ECO:0000313" key="2">
    <source>
        <dbReference type="Proteomes" id="UP001054837"/>
    </source>
</evidence>
<dbReference type="Proteomes" id="UP001054837">
    <property type="component" value="Unassembled WGS sequence"/>
</dbReference>
<name>A0AAV4R718_9ARAC</name>
<comment type="caution">
    <text evidence="1">The sequence shown here is derived from an EMBL/GenBank/DDBJ whole genome shotgun (WGS) entry which is preliminary data.</text>
</comment>
<accession>A0AAV4R718</accession>
<sequence>MAANGIAFPFQAILYPEQTFQRTPASPLKVADRSSSKSPPLIKSSPFQNWTREGRKVEVIFVVKMLQLIPTGFWIEMVLKKSLLK</sequence>
<dbReference type="AlphaFoldDB" id="A0AAV4R718"/>
<organism evidence="1 2">
    <name type="scientific">Caerostris darwini</name>
    <dbReference type="NCBI Taxonomy" id="1538125"/>
    <lineage>
        <taxon>Eukaryota</taxon>
        <taxon>Metazoa</taxon>
        <taxon>Ecdysozoa</taxon>
        <taxon>Arthropoda</taxon>
        <taxon>Chelicerata</taxon>
        <taxon>Arachnida</taxon>
        <taxon>Araneae</taxon>
        <taxon>Araneomorphae</taxon>
        <taxon>Entelegynae</taxon>
        <taxon>Araneoidea</taxon>
        <taxon>Araneidae</taxon>
        <taxon>Caerostris</taxon>
    </lineage>
</organism>